<dbReference type="PANTHER" id="PTHR15032">
    <property type="entry name" value="N-ACYL-PHOSPHATIDYLETHANOLAMINE-HYDROLYZING PHOSPHOLIPASE D"/>
    <property type="match status" value="1"/>
</dbReference>
<keyword evidence="4" id="KW-1185">Reference proteome</keyword>
<dbReference type="Gene3D" id="3.60.15.10">
    <property type="entry name" value="Ribonuclease Z/Hydroxyacylglutathione hydrolase-like"/>
    <property type="match status" value="2"/>
</dbReference>
<feature type="compositionally biased region" description="Basic residues" evidence="1">
    <location>
        <begin position="288"/>
        <end position="299"/>
    </location>
</feature>
<feature type="region of interest" description="Disordered" evidence="1">
    <location>
        <begin position="1"/>
        <end position="100"/>
    </location>
</feature>
<feature type="region of interest" description="Disordered" evidence="1">
    <location>
        <begin position="351"/>
        <end position="380"/>
    </location>
</feature>
<evidence type="ECO:0000313" key="3">
    <source>
        <dbReference type="EMBL" id="CEH15451.1"/>
    </source>
</evidence>
<dbReference type="AlphaFoldDB" id="A0A0P1BI11"/>
<dbReference type="InterPro" id="IPR036866">
    <property type="entry name" value="RibonucZ/Hydroxyglut_hydro"/>
</dbReference>
<dbReference type="GO" id="GO:0070292">
    <property type="term" value="P:N-acylphosphatidylethanolamine metabolic process"/>
    <property type="evidence" value="ECO:0007669"/>
    <property type="project" value="TreeGrafter"/>
</dbReference>
<evidence type="ECO:0000259" key="2">
    <source>
        <dbReference type="Pfam" id="PF12706"/>
    </source>
</evidence>
<proteinExistence type="predicted"/>
<feature type="compositionally biased region" description="Basic and acidic residues" evidence="1">
    <location>
        <begin position="313"/>
        <end position="323"/>
    </location>
</feature>
<feature type="compositionally biased region" description="Low complexity" evidence="1">
    <location>
        <begin position="14"/>
        <end position="29"/>
    </location>
</feature>
<dbReference type="GO" id="GO:0070291">
    <property type="term" value="P:N-acylethanolamine metabolic process"/>
    <property type="evidence" value="ECO:0007669"/>
    <property type="project" value="TreeGrafter"/>
</dbReference>
<dbReference type="STRING" id="401625.A0A0P1BI11"/>
<protein>
    <submittedName>
        <fullName evidence="3">Predicted Zn-dependent hydrolase (Beta-lactamase superfamily)</fullName>
    </submittedName>
</protein>
<dbReference type="InterPro" id="IPR001279">
    <property type="entry name" value="Metallo-B-lactamas"/>
</dbReference>
<evidence type="ECO:0000256" key="1">
    <source>
        <dbReference type="SAM" id="MobiDB-lite"/>
    </source>
</evidence>
<dbReference type="EMBL" id="CCYA01000264">
    <property type="protein sequence ID" value="CEH15451.1"/>
    <property type="molecule type" value="Genomic_DNA"/>
</dbReference>
<evidence type="ECO:0000313" key="4">
    <source>
        <dbReference type="Proteomes" id="UP000054845"/>
    </source>
</evidence>
<feature type="domain" description="Metallo-beta-lactamase" evidence="2">
    <location>
        <begin position="385"/>
        <end position="521"/>
    </location>
</feature>
<accession>A0A0P1BI11</accession>
<organism evidence="3 4">
    <name type="scientific">Ceraceosorus bombacis</name>
    <dbReference type="NCBI Taxonomy" id="401625"/>
    <lineage>
        <taxon>Eukaryota</taxon>
        <taxon>Fungi</taxon>
        <taxon>Dikarya</taxon>
        <taxon>Basidiomycota</taxon>
        <taxon>Ustilaginomycotina</taxon>
        <taxon>Exobasidiomycetes</taxon>
        <taxon>Ceraceosorales</taxon>
        <taxon>Ceraceosoraceae</taxon>
        <taxon>Ceraceosorus</taxon>
    </lineage>
</organism>
<reference evidence="3 4" key="1">
    <citation type="submission" date="2014-09" db="EMBL/GenBank/DDBJ databases">
        <authorList>
            <person name="Magalhaes I.L.F."/>
            <person name="Oliveira U."/>
            <person name="Santos F.R."/>
            <person name="Vidigal T.H.D.A."/>
            <person name="Brescovit A.D."/>
            <person name="Santos A.J."/>
        </authorList>
    </citation>
    <scope>NUCLEOTIDE SEQUENCE [LARGE SCALE GENOMIC DNA]</scope>
</reference>
<dbReference type="OrthoDB" id="332863at2759"/>
<sequence>MPDTVLNGRLSQEASGTASKTKSDATTSGLEHPGEPRGASRVLGRDPEPTEIATPGEEPRSQASESKAVASVVTQQAEDGHAKGDSSGCYDPAPSQGKQKRTLWRLGNSAVKDHSSDSDDAAQRQTKELYPYTLTLKLRSVDPAKDAATLPRSKLPSHHVPTLVSRAALASDQVLKRAARSIHPFKADASENAALPAAWDAVSERTRDRRTSKRITRVVRSAVGKVAPSTMAPDAGTVDLVNANSGALASLTFENPWDSFRKPSVADALNGGLKWGLPRGYEQGGGRSRYRGGGRRRKGPGAESANDVGPNIEVRKPDWGERRLEDGETDLPLQARITWLGHASTLVQLPQVPRPRVEEQEEAASGAVDDASDEEKNRATRRPFNILIDPVFSERCSPSQVAGPIRHTPTPCGASDLPPIDVILISHSHYDHLDLGSIQELLKARGKALHVLVPLGNKAWFEANGFKKEQVSELDWWDEAWFSISKEGNAGYRIICTPAQHGSGRGPGDKDSTLWSSWLIERVLVKETSTTTAPPGVLNKVTTTITSAFTATNNVVVGRQLAKGVSEPTEKAADEVPTSSKVSTLPTVSTFDDLEAEAKRRYRIYFAGDTGLRAHNESRKPRERYPACPAFREISLRYGVPHVLLLPISVGSSLSYFRSWDPLPRRYSPFPRVESPLTSAIHMDAFDAVDCARIMALRIRAGQAASKSASREDDEEVLRREERARALGPKNGVTCLAVHYGTFVRNSSQTMDDLRDLAQACAKAASNGSASSITHPHRPHLHRHNLSTATAATGRTNGTAQGDLARTKSSSANVLIDPTNIVDMRFIRTQEGAFERSKGKEQDIFLVSHQGETVWFPIST</sequence>
<dbReference type="Pfam" id="PF12706">
    <property type="entry name" value="Lactamase_B_2"/>
    <property type="match status" value="1"/>
</dbReference>
<keyword evidence="3" id="KW-0378">Hydrolase</keyword>
<dbReference type="Proteomes" id="UP000054845">
    <property type="component" value="Unassembled WGS sequence"/>
</dbReference>
<feature type="region of interest" description="Disordered" evidence="1">
    <location>
        <begin position="278"/>
        <end position="323"/>
    </location>
</feature>
<name>A0A0P1BI11_9BASI</name>
<dbReference type="PANTHER" id="PTHR15032:SF27">
    <property type="entry name" value="N-ACYL-PHOSPHATIDYLETHANOLAMINE-HYDROLYZING PHOSPHOLIPASE D"/>
    <property type="match status" value="1"/>
</dbReference>
<dbReference type="GO" id="GO:0005737">
    <property type="term" value="C:cytoplasm"/>
    <property type="evidence" value="ECO:0007669"/>
    <property type="project" value="TreeGrafter"/>
</dbReference>
<dbReference type="GO" id="GO:0070290">
    <property type="term" value="F:N-acylphosphatidylethanolamine-specific phospholipase D activity"/>
    <property type="evidence" value="ECO:0007669"/>
    <property type="project" value="TreeGrafter"/>
</dbReference>
<dbReference type="SUPFAM" id="SSF56281">
    <property type="entry name" value="Metallo-hydrolase/oxidoreductase"/>
    <property type="match status" value="1"/>
</dbReference>